<dbReference type="GO" id="GO:0009253">
    <property type="term" value="P:peptidoglycan catabolic process"/>
    <property type="evidence" value="ECO:0007669"/>
    <property type="project" value="InterPro"/>
</dbReference>
<dbReference type="SUPFAM" id="SSF55846">
    <property type="entry name" value="N-acetylmuramoyl-L-alanine amidase-like"/>
    <property type="match status" value="1"/>
</dbReference>
<name>A0A6G4UE77_9ACTN</name>
<dbReference type="Gene3D" id="3.40.80.10">
    <property type="entry name" value="Peptidoglycan recognition protein-like"/>
    <property type="match status" value="1"/>
</dbReference>
<sequence>MTSSHKTKLALALTAAGAFSFVLLAPVAGVASAEGGETECPGYLDCDWVPAAYAETPDGNYGNYDTAERPKTNKIKYIVLHDTEETYDDTIKIFQDPARQASAHYLVRSKDGHVAQMVKNKDVAWQAGNWYINGQSIGIEQEGKAAEGAKWYTPELYRSTAALVRDLAAKYDIPLDREHILGHDNVPALSSSRIAGMHWDSGPYWDWNYFFSLLGKPTVPTAGPGSDLVKINPKFKENIQAIRDCEQNVDLPAQPSSLLPIYTGPSADAPRHSDPGEHPDGGAGTNCAQDTGAWVSSGMSFVVAERKPGWTAVWYQGEKVWIKTPEGERVLTPQTGYVVKPKAGKDSVPVYGAAYPEKSEYPADMADEDKAVAEPLPYTLKAGQAYAGGGTAPNGYYYAPTFDSSKPYDHTFFAGATDYVTVQIGSRIGFVKRDEVDIVRER</sequence>
<dbReference type="GO" id="GO:0071555">
    <property type="term" value="P:cell wall organization"/>
    <property type="evidence" value="ECO:0007669"/>
    <property type="project" value="UniProtKB-KW"/>
</dbReference>
<feature type="signal peptide" evidence="6">
    <location>
        <begin position="1"/>
        <end position="24"/>
    </location>
</feature>
<dbReference type="SMART" id="SM00644">
    <property type="entry name" value="Ami_2"/>
    <property type="match status" value="1"/>
</dbReference>
<comment type="catalytic activity">
    <reaction evidence="1">
        <text>Hydrolyzes the link between N-acetylmuramoyl residues and L-amino acid residues in certain cell-wall glycopeptides.</text>
        <dbReference type="EC" id="3.5.1.28"/>
    </reaction>
</comment>
<dbReference type="RefSeq" id="WP_165244940.1">
    <property type="nucleotide sequence ID" value="NZ_JAAKZV010000335.1"/>
</dbReference>
<accession>A0A6G4UE77</accession>
<dbReference type="PANTHER" id="PTHR30417">
    <property type="entry name" value="N-ACETYLMURAMOYL-L-ALANINE AMIDASE AMID"/>
    <property type="match status" value="1"/>
</dbReference>
<dbReference type="GO" id="GO:0009254">
    <property type="term" value="P:peptidoglycan turnover"/>
    <property type="evidence" value="ECO:0007669"/>
    <property type="project" value="TreeGrafter"/>
</dbReference>
<feature type="domain" description="N-acetylmuramoyl-L-alanine amidase" evidence="7">
    <location>
        <begin position="61"/>
        <end position="202"/>
    </location>
</feature>
<dbReference type="InterPro" id="IPR002502">
    <property type="entry name" value="Amidase_domain"/>
</dbReference>
<keyword evidence="9" id="KW-1185">Reference proteome</keyword>
<keyword evidence="6" id="KW-0732">Signal</keyword>
<evidence type="ECO:0000256" key="3">
    <source>
        <dbReference type="ARBA" id="ARBA00022801"/>
    </source>
</evidence>
<evidence type="ECO:0000256" key="6">
    <source>
        <dbReference type="SAM" id="SignalP"/>
    </source>
</evidence>
<evidence type="ECO:0000256" key="5">
    <source>
        <dbReference type="SAM" id="MobiDB-lite"/>
    </source>
</evidence>
<dbReference type="FunFam" id="3.40.80.10:FF:000006">
    <property type="entry name" value="N-acetylmuramoyl-L-alanine amidase"/>
    <property type="match status" value="1"/>
</dbReference>
<dbReference type="GO" id="GO:0008745">
    <property type="term" value="F:N-acetylmuramoyl-L-alanine amidase activity"/>
    <property type="evidence" value="ECO:0007669"/>
    <property type="project" value="UniProtKB-EC"/>
</dbReference>
<evidence type="ECO:0000259" key="7">
    <source>
        <dbReference type="SMART" id="SM00644"/>
    </source>
</evidence>
<gene>
    <name evidence="8" type="ORF">G5C51_38355</name>
</gene>
<feature type="region of interest" description="Disordered" evidence="5">
    <location>
        <begin position="260"/>
        <end position="289"/>
    </location>
</feature>
<dbReference type="Proteomes" id="UP000481583">
    <property type="component" value="Unassembled WGS sequence"/>
</dbReference>
<evidence type="ECO:0000256" key="2">
    <source>
        <dbReference type="ARBA" id="ARBA00011901"/>
    </source>
</evidence>
<dbReference type="CDD" id="cd06583">
    <property type="entry name" value="PGRP"/>
    <property type="match status" value="1"/>
</dbReference>
<dbReference type="EC" id="3.5.1.28" evidence="2"/>
<dbReference type="EMBL" id="JAAKZV010000335">
    <property type="protein sequence ID" value="NGN69738.1"/>
    <property type="molecule type" value="Genomic_DNA"/>
</dbReference>
<dbReference type="Pfam" id="PF01510">
    <property type="entry name" value="Amidase_2"/>
    <property type="match status" value="1"/>
</dbReference>
<feature type="chain" id="PRO_5039716754" description="N-acetylmuramoyl-L-alanine amidase" evidence="6">
    <location>
        <begin position="25"/>
        <end position="442"/>
    </location>
</feature>
<dbReference type="InterPro" id="IPR036505">
    <property type="entry name" value="Amidase/PGRP_sf"/>
</dbReference>
<evidence type="ECO:0000256" key="1">
    <source>
        <dbReference type="ARBA" id="ARBA00001561"/>
    </source>
</evidence>
<dbReference type="AlphaFoldDB" id="A0A6G4UE77"/>
<keyword evidence="3" id="KW-0378">Hydrolase</keyword>
<proteinExistence type="predicted"/>
<protein>
    <recommendedName>
        <fullName evidence="2">N-acetylmuramoyl-L-alanine amidase</fullName>
        <ecNumber evidence="2">3.5.1.28</ecNumber>
    </recommendedName>
</protein>
<evidence type="ECO:0000313" key="8">
    <source>
        <dbReference type="EMBL" id="NGN69738.1"/>
    </source>
</evidence>
<keyword evidence="4" id="KW-0961">Cell wall biogenesis/degradation</keyword>
<comment type="caution">
    <text evidence="8">The sequence shown here is derived from an EMBL/GenBank/DDBJ whole genome shotgun (WGS) entry which is preliminary data.</text>
</comment>
<dbReference type="PANTHER" id="PTHR30417:SF1">
    <property type="entry name" value="N-ACETYLMURAMOYL-L-ALANINE AMIDASE AMID"/>
    <property type="match status" value="1"/>
</dbReference>
<organism evidence="8 9">
    <name type="scientific">Streptomyces coryli</name>
    <dbReference type="NCBI Taxonomy" id="1128680"/>
    <lineage>
        <taxon>Bacteria</taxon>
        <taxon>Bacillati</taxon>
        <taxon>Actinomycetota</taxon>
        <taxon>Actinomycetes</taxon>
        <taxon>Kitasatosporales</taxon>
        <taxon>Streptomycetaceae</taxon>
        <taxon>Streptomyces</taxon>
    </lineage>
</organism>
<evidence type="ECO:0000256" key="4">
    <source>
        <dbReference type="ARBA" id="ARBA00023316"/>
    </source>
</evidence>
<evidence type="ECO:0000313" key="9">
    <source>
        <dbReference type="Proteomes" id="UP000481583"/>
    </source>
</evidence>
<dbReference type="InterPro" id="IPR051206">
    <property type="entry name" value="NAMLAA_amidase_2"/>
</dbReference>
<reference evidence="8 9" key="1">
    <citation type="submission" date="2020-02" db="EMBL/GenBank/DDBJ databases">
        <title>Whole-genome analyses of novel actinobacteria.</title>
        <authorList>
            <person name="Sahin N."/>
        </authorList>
    </citation>
    <scope>NUCLEOTIDE SEQUENCE [LARGE SCALE GENOMIC DNA]</scope>
    <source>
        <strain evidence="8 9">A7024</strain>
    </source>
</reference>
<feature type="compositionally biased region" description="Basic and acidic residues" evidence="5">
    <location>
        <begin position="269"/>
        <end position="280"/>
    </location>
</feature>